<reference evidence="2 3" key="2">
    <citation type="submission" date="2020-03" db="EMBL/GenBank/DDBJ databases">
        <title>Kangsaoukella pontilimi gen. nov., sp. nov., a new member of the family Rhodobacteraceae isolated from a tidal mudflat.</title>
        <authorList>
            <person name="Kim I.S."/>
        </authorList>
    </citation>
    <scope>NUCLEOTIDE SEQUENCE [LARGE SCALE GENOMIC DNA]</scope>
    <source>
        <strain evidence="2 3">GH1-50</strain>
    </source>
</reference>
<dbReference type="RefSeq" id="WP_160763740.1">
    <property type="nucleotide sequence ID" value="NZ_WUPT01000001.1"/>
</dbReference>
<dbReference type="AlphaFoldDB" id="A0A7C9MDT9"/>
<dbReference type="InterPro" id="IPR009061">
    <property type="entry name" value="DNA-bd_dom_put_sf"/>
</dbReference>
<proteinExistence type="predicted"/>
<dbReference type="InterPro" id="IPR041657">
    <property type="entry name" value="HTH_17"/>
</dbReference>
<dbReference type="InterPro" id="IPR036388">
    <property type="entry name" value="WH-like_DNA-bd_sf"/>
</dbReference>
<dbReference type="EMBL" id="WUPT01000001">
    <property type="protein sequence ID" value="MXQ07892.1"/>
    <property type="molecule type" value="Genomic_DNA"/>
</dbReference>
<comment type="caution">
    <text evidence="2">The sequence shown here is derived from an EMBL/GenBank/DDBJ whole genome shotgun (WGS) entry which is preliminary data.</text>
</comment>
<evidence type="ECO:0000313" key="3">
    <source>
        <dbReference type="Proteomes" id="UP000480350"/>
    </source>
</evidence>
<dbReference type="Gene3D" id="1.10.10.10">
    <property type="entry name" value="Winged helix-like DNA-binding domain superfamily/Winged helix DNA-binding domain"/>
    <property type="match status" value="1"/>
</dbReference>
<name>A0A7C9MDT9_9RHOB</name>
<gene>
    <name evidence="2" type="ORF">GQ651_08540</name>
</gene>
<dbReference type="Pfam" id="PF12728">
    <property type="entry name" value="HTH_17"/>
    <property type="match status" value="1"/>
</dbReference>
<dbReference type="Proteomes" id="UP000480350">
    <property type="component" value="Unassembled WGS sequence"/>
</dbReference>
<organism evidence="2 3">
    <name type="scientific">Kangsaoukella pontilimi</name>
    <dbReference type="NCBI Taxonomy" id="2691042"/>
    <lineage>
        <taxon>Bacteria</taxon>
        <taxon>Pseudomonadati</taxon>
        <taxon>Pseudomonadota</taxon>
        <taxon>Alphaproteobacteria</taxon>
        <taxon>Rhodobacterales</taxon>
        <taxon>Paracoccaceae</taxon>
        <taxon>Kangsaoukella</taxon>
    </lineage>
</organism>
<keyword evidence="3" id="KW-1185">Reference proteome</keyword>
<evidence type="ECO:0000259" key="1">
    <source>
        <dbReference type="Pfam" id="PF12728"/>
    </source>
</evidence>
<protein>
    <submittedName>
        <fullName evidence="2">Helix-turn-helix domain-containing protein</fullName>
    </submittedName>
</protein>
<evidence type="ECO:0000313" key="2">
    <source>
        <dbReference type="EMBL" id="MXQ07892.1"/>
    </source>
</evidence>
<dbReference type="SUPFAM" id="SSF46955">
    <property type="entry name" value="Putative DNA-binding domain"/>
    <property type="match status" value="1"/>
</dbReference>
<accession>A0A7C9MDT9</accession>
<sequence>MGLIERLEEKIDAVLDRLEALEMAEAMAVSVSPADAVRWLTPEQAAEHLAVGVRTLEHWRTKGGGPPFARQGRTVRYEVKRLDEWMNARGSK</sequence>
<feature type="domain" description="Helix-turn-helix" evidence="1">
    <location>
        <begin position="39"/>
        <end position="89"/>
    </location>
</feature>
<reference evidence="2 3" key="1">
    <citation type="submission" date="2019-12" db="EMBL/GenBank/DDBJ databases">
        <authorList>
            <person name="Lee S.D."/>
        </authorList>
    </citation>
    <scope>NUCLEOTIDE SEQUENCE [LARGE SCALE GENOMIC DNA]</scope>
    <source>
        <strain evidence="2 3">GH1-50</strain>
    </source>
</reference>